<dbReference type="InterPro" id="IPR007053">
    <property type="entry name" value="LRAT_dom"/>
</dbReference>
<dbReference type="PROSITE" id="PS51934">
    <property type="entry name" value="LRAT"/>
    <property type="match status" value="1"/>
</dbReference>
<reference evidence="3 4" key="1">
    <citation type="submission" date="2025-04" db="UniProtKB">
        <authorList>
            <consortium name="RefSeq"/>
        </authorList>
    </citation>
    <scope>IDENTIFICATION</scope>
    <source>
        <tissue evidence="3 4">Whole sample</tissue>
    </source>
</reference>
<dbReference type="Pfam" id="PF04970">
    <property type="entry name" value="LRAT"/>
    <property type="match status" value="1"/>
</dbReference>
<dbReference type="AlphaFoldDB" id="A0A8B8CXU7"/>
<evidence type="ECO:0000259" key="1">
    <source>
        <dbReference type="PROSITE" id="PS51934"/>
    </source>
</evidence>
<keyword evidence="2" id="KW-1185">Reference proteome</keyword>
<name>A0A8B8CXU7_CRAVI</name>
<dbReference type="Proteomes" id="UP000694844">
    <property type="component" value="Chromosome 3"/>
</dbReference>
<gene>
    <name evidence="3 4" type="primary">LOC111122951</name>
</gene>
<dbReference type="GeneID" id="111122951"/>
<organism evidence="2 3">
    <name type="scientific">Crassostrea virginica</name>
    <name type="common">Eastern oyster</name>
    <dbReference type="NCBI Taxonomy" id="6565"/>
    <lineage>
        <taxon>Eukaryota</taxon>
        <taxon>Metazoa</taxon>
        <taxon>Spiralia</taxon>
        <taxon>Lophotrochozoa</taxon>
        <taxon>Mollusca</taxon>
        <taxon>Bivalvia</taxon>
        <taxon>Autobranchia</taxon>
        <taxon>Pteriomorphia</taxon>
        <taxon>Ostreida</taxon>
        <taxon>Ostreoidea</taxon>
        <taxon>Ostreidae</taxon>
        <taxon>Crassostrea</taxon>
    </lineage>
</organism>
<dbReference type="RefSeq" id="XP_022320698.1">
    <property type="nucleotide sequence ID" value="XM_022464990.1"/>
</dbReference>
<proteinExistence type="predicted"/>
<feature type="domain" description="LRAT" evidence="1">
    <location>
        <begin position="43"/>
        <end position="164"/>
    </location>
</feature>
<dbReference type="RefSeq" id="XP_022320697.1">
    <property type="nucleotide sequence ID" value="XM_022464989.1"/>
</dbReference>
<evidence type="ECO:0000313" key="3">
    <source>
        <dbReference type="RefSeq" id="XP_022320697.1"/>
    </source>
</evidence>
<dbReference type="Gene3D" id="3.90.1720.10">
    <property type="entry name" value="endopeptidase domain like (from Nostoc punctiforme)"/>
    <property type="match status" value="1"/>
</dbReference>
<dbReference type="KEGG" id="cvn:111122951"/>
<evidence type="ECO:0000313" key="2">
    <source>
        <dbReference type="Proteomes" id="UP000694844"/>
    </source>
</evidence>
<dbReference type="OrthoDB" id="6085230at2759"/>
<sequence length="375" mass="43709">MACALCVKRQPIVDLEQLRNGDHIAYGRFGFIKAFLCTFCEIPLNRDEYLYFHHAIVTDIDHVNRKIKLVEFASVEMSLLNICRSLRKGNIREREVNFDDNQEGMNMFLVIHKQRGPNPPNPQEIVKNARRLLQEAQKERYNLLANNCEHLANMCVTKHRVSLQILQMNDSLESPTPPLLQWTIEKDESGNWNRVLERTDDANEDPAIIQFFVSDGHIKLYHNFYKTYEVEIIHYDLEAGLRFPDVLFGSKRVVKFETTTLDFKKKHVYKKTFAKDSRAYRNQPDVIVQKAEAKIGERKWSVLGNWSSHLAEKCVLVDEKTYYSRGERFARMIQSSFSDQAHCNVLSGTSSFCLMEYVKELVGVKAQRIMFDTDQ</sequence>
<protein>
    <submittedName>
        <fullName evidence="3 4">Uncharacterized protein LOC111122951 isoform X1</fullName>
    </submittedName>
</protein>
<accession>A0A8B8CXU7</accession>
<evidence type="ECO:0000313" key="4">
    <source>
        <dbReference type="RefSeq" id="XP_022320698.1"/>
    </source>
</evidence>